<feature type="compositionally biased region" description="Basic and acidic residues" evidence="1">
    <location>
        <begin position="1058"/>
        <end position="1067"/>
    </location>
</feature>
<feature type="compositionally biased region" description="Basic and acidic residues" evidence="1">
    <location>
        <begin position="1132"/>
        <end position="1142"/>
    </location>
</feature>
<feature type="compositionally biased region" description="Basic and acidic residues" evidence="1">
    <location>
        <begin position="381"/>
        <end position="410"/>
    </location>
</feature>
<feature type="compositionally biased region" description="Basic and acidic residues" evidence="1">
    <location>
        <begin position="1225"/>
        <end position="1245"/>
    </location>
</feature>
<feature type="compositionally biased region" description="Basic and acidic residues" evidence="1">
    <location>
        <begin position="806"/>
        <end position="869"/>
    </location>
</feature>
<feature type="compositionally biased region" description="Basic and acidic residues" evidence="1">
    <location>
        <begin position="613"/>
        <end position="650"/>
    </location>
</feature>
<feature type="compositionally biased region" description="Basic and acidic residues" evidence="1">
    <location>
        <begin position="482"/>
        <end position="517"/>
    </location>
</feature>
<feature type="compositionally biased region" description="Basic and acidic residues" evidence="1">
    <location>
        <begin position="1597"/>
        <end position="1616"/>
    </location>
</feature>
<dbReference type="OMA" id="CAQNGWL"/>
<feature type="region of interest" description="Disordered" evidence="1">
    <location>
        <begin position="1650"/>
        <end position="1688"/>
    </location>
</feature>
<feature type="compositionally biased region" description="Basic and acidic residues" evidence="1">
    <location>
        <begin position="1329"/>
        <end position="1344"/>
    </location>
</feature>
<feature type="region of interest" description="Disordered" evidence="1">
    <location>
        <begin position="154"/>
        <end position="1067"/>
    </location>
</feature>
<feature type="compositionally biased region" description="Basic and acidic residues" evidence="1">
    <location>
        <begin position="885"/>
        <end position="907"/>
    </location>
</feature>
<feature type="region of interest" description="Disordered" evidence="1">
    <location>
        <begin position="1"/>
        <end position="121"/>
    </location>
</feature>
<feature type="region of interest" description="Disordered" evidence="1">
    <location>
        <begin position="1731"/>
        <end position="1787"/>
    </location>
</feature>
<feature type="compositionally biased region" description="Basic and acidic residues" evidence="1">
    <location>
        <begin position="355"/>
        <end position="368"/>
    </location>
</feature>
<name>A0A388K4H6_CHABU</name>
<dbReference type="EMBL" id="BFEA01000056">
    <property type="protein sequence ID" value="GBG64945.1"/>
    <property type="molecule type" value="Genomic_DNA"/>
</dbReference>
<feature type="compositionally biased region" description="Basic and acidic residues" evidence="1">
    <location>
        <begin position="1748"/>
        <end position="1774"/>
    </location>
</feature>
<feature type="compositionally biased region" description="Basic and acidic residues" evidence="1">
    <location>
        <begin position="1533"/>
        <end position="1546"/>
    </location>
</feature>
<feature type="region of interest" description="Disordered" evidence="1">
    <location>
        <begin position="1594"/>
        <end position="1616"/>
    </location>
</feature>
<feature type="compositionally biased region" description="Basic and acidic residues" evidence="1">
    <location>
        <begin position="432"/>
        <end position="474"/>
    </location>
</feature>
<gene>
    <name evidence="2" type="ORF">CBR_g48693</name>
</gene>
<feature type="compositionally biased region" description="Basic and acidic residues" evidence="1">
    <location>
        <begin position="1668"/>
        <end position="1688"/>
    </location>
</feature>
<reference evidence="2 3" key="1">
    <citation type="journal article" date="2018" name="Cell">
        <title>The Chara Genome: Secondary Complexity and Implications for Plant Terrestrialization.</title>
        <authorList>
            <person name="Nishiyama T."/>
            <person name="Sakayama H."/>
            <person name="Vries J.D."/>
            <person name="Buschmann H."/>
            <person name="Saint-Marcoux D."/>
            <person name="Ullrich K.K."/>
            <person name="Haas F.B."/>
            <person name="Vanderstraeten L."/>
            <person name="Becker D."/>
            <person name="Lang D."/>
            <person name="Vosolsobe S."/>
            <person name="Rombauts S."/>
            <person name="Wilhelmsson P.K.I."/>
            <person name="Janitza P."/>
            <person name="Kern R."/>
            <person name="Heyl A."/>
            <person name="Rumpler F."/>
            <person name="Villalobos L.I.A.C."/>
            <person name="Clay J.M."/>
            <person name="Skokan R."/>
            <person name="Toyoda A."/>
            <person name="Suzuki Y."/>
            <person name="Kagoshima H."/>
            <person name="Schijlen E."/>
            <person name="Tajeshwar N."/>
            <person name="Catarino B."/>
            <person name="Hetherington A.J."/>
            <person name="Saltykova A."/>
            <person name="Bonnot C."/>
            <person name="Breuninger H."/>
            <person name="Symeonidi A."/>
            <person name="Radhakrishnan G.V."/>
            <person name="Van Nieuwerburgh F."/>
            <person name="Deforce D."/>
            <person name="Chang C."/>
            <person name="Karol K.G."/>
            <person name="Hedrich R."/>
            <person name="Ulvskov P."/>
            <person name="Glockner G."/>
            <person name="Delwiche C.F."/>
            <person name="Petrasek J."/>
            <person name="Van de Peer Y."/>
            <person name="Friml J."/>
            <person name="Beilby M."/>
            <person name="Dolan L."/>
            <person name="Kohara Y."/>
            <person name="Sugano S."/>
            <person name="Fujiyama A."/>
            <person name="Delaux P.-M."/>
            <person name="Quint M."/>
            <person name="TheiBen G."/>
            <person name="Hagemann M."/>
            <person name="Harholt J."/>
            <person name="Dunand C."/>
            <person name="Zachgo S."/>
            <person name="Langdale J."/>
            <person name="Maumus F."/>
            <person name="Straeten D.V.D."/>
            <person name="Gould S.B."/>
            <person name="Rensing S.A."/>
        </authorList>
    </citation>
    <scope>NUCLEOTIDE SEQUENCE [LARGE SCALE GENOMIC DNA]</scope>
    <source>
        <strain evidence="2 3">S276</strain>
    </source>
</reference>
<accession>A0A388K4H6</accession>
<feature type="compositionally biased region" description="Polar residues" evidence="1">
    <location>
        <begin position="62"/>
        <end position="78"/>
    </location>
</feature>
<sequence length="1947" mass="219876">MKKRSSKLFGIAFGGSKPAPQSSVPPHPNPPVLQANPPGPQVHPPSPQGHTSSPQGHPDSQVHPSEQGQRGTSDQMSSGAFIRGKPITDSFQDTQERGSSLPDYDVSKPPPAPARYHRQCSIDITSFRRDVIPPPKDMPAVPVELVANLPNVTERNPMGVFPSSAHPLEGTKQRAKRDLKSPESRPEDFRRPEGDAPAFEQHKEERDERSRREAATMRPTPSQQAPRDLTQIRQDLYGTGASMEEEEEEEERERMERSQQQAATREPKSSNYQPEDFRRTERDPRGFQNIREVESFEKRQPQAAATRERKPSMHQYEDISPVEGDPRGSDQHREEDRVWRSNQPAAVREHKPRKHYDEEEFKRTEEGGPHGFDQQWEEDMFERSKRQAPEREQNPRRSQDEELRRREEGPHGFQQCREAKRLQRPQQQAATRESERSNHPPRDFVHMEEYEPRDLRRREGDRGEFEQPRDERFETSQQQAATRERKLSLHQPDDSRWEGETRTRQQHMEEKRPERLKQHPGRRASDYEYQNEGSEGREGRPRGFAEGRGEETFESSQQQAARMKAKSPQCQPGPRGFEQHREEERVEGREGRRRGSAKEWEEEPFERSQQQAAREKGKSPKYRSTDSRWMEDEPHGFEQKREEERVEGRERSRRGSAKEWEEEPFERSQQQAARIKGKSPKFRSTDSIWMEDEPDGFEQNREEERVECSQQHTATRERKSSSMHQPEDSGWNGDTCAREQHMEGKRPERSKQQEARSGSDPNKYQHEDIGGREGISRRSAKEWEEEPFERSHEQAARVRAMSPKYRSTDSRWMEDEPHGFEQNRDEERVEHSQQHTATRERKSSSMHQPEDSTWKGDTRAHEQHMEGKRPGKSKQQAARSGFDSNRYRHEDIGRREVDPHGIAKEMEEGTPETLQQQAAIMEPKSPTCQPTVLEEETSESSQQQAARVGEGPRGFEQHSEEESVNIAQQQATTKDPGYAKYQPEQHRREESVERSQRMQERQQQNGTGTDPPGMEQQHQDKGSQEKTESRVNKSMDDDETRQAASTERERRRQKKTVGSKEDESSDDHFMDYAAGKAAVAAAAKAAVAAAECAANAARAAAELAIKLGEQTTQGPSTDGRGAEQQVVYEEAKEITTKTDTMRSADQPSLDARDYINVEEANGVSERRTNVAKRVEQIEKNVVLMDLGDGKSDVDKGTSSSPAQAADQGQHPGNDLQDGQLVSRRARQEARSGEHTSGRGRWHENQLGDNVVDLGDHKVGVNKGTSSSLASAADGSRQPGNDLQDEQLLSRQAGHGTRSGEHASGQGRWHENRLGDNGQISGQAGWQARSGDRRAEDPKGQDNRTGRGTVPASQNPMRSNELEIPKAVEQDGGSAPVDERYPPHHPVPEHLSRSASVDERYPAHHPVPEHLSGKAILHPSSEQTLQAGIKTHDHPMSSSAIRSASPRREGRERVVSVSVRTRHASPLSGCRSPKAADESTDHGVQTPGDNRGKHAAGSQRPFNQEEQKDEMQQFTDTGKKDITEEAQQPTDPPEDTKETRHPADLPKDIAGRQTQNFVVTSTWDVRTGTHESINLVLPPCHPEKRILPGMPPLFYPGKPEKAGAQKSKKDEQQTDLQKDIKGTVENFVVTSTWDVRTGTHESINLVLPPCRPEKRILPGRQPPLSYPGKPEKAGAQKSKKDEQQTDLQKDIKGTVENFVVTSAWDTRTGTYESINLVLPICGRGKYIAGRQTLSDQGKEETDPQNSLEYGKDPAEMQRHPSSQEEQHAEARQSAEEEKDPPGMQQPIFVANPVCDDLTGSSYERTNVIPGMTAYDPGQYAANIQLRIGEGKKKAETGEQSSDAGQDVAEGQQSNVAVTATHESLTDSHINDSTTTFTGSYGDVRAISAMSTRVLRTYPGDHNPCAHIQEALPDRVKKNMEAQLQTDPIQHSNFRATSNWDSDEEDEDD</sequence>
<keyword evidence="3" id="KW-1185">Reference proteome</keyword>
<feature type="compositionally biased region" description="Pro residues" evidence="1">
    <location>
        <begin position="23"/>
        <end position="47"/>
    </location>
</feature>
<feature type="compositionally biased region" description="Basic and acidic residues" evidence="1">
    <location>
        <begin position="983"/>
        <end position="1000"/>
    </location>
</feature>
<evidence type="ECO:0000313" key="3">
    <source>
        <dbReference type="Proteomes" id="UP000265515"/>
    </source>
</evidence>
<feature type="compositionally biased region" description="Basic and acidic residues" evidence="1">
    <location>
        <begin position="1502"/>
        <end position="1522"/>
    </location>
</feature>
<feature type="compositionally biased region" description="Basic and acidic residues" evidence="1">
    <location>
        <begin position="763"/>
        <end position="796"/>
    </location>
</feature>
<feature type="compositionally biased region" description="Basic and acidic residues" evidence="1">
    <location>
        <begin position="577"/>
        <end position="590"/>
    </location>
</feature>
<protein>
    <submittedName>
        <fullName evidence="2">Uncharacterized protein</fullName>
    </submittedName>
</protein>
<feature type="compositionally biased region" description="Basic and acidic residues" evidence="1">
    <location>
        <begin position="324"/>
        <end position="339"/>
    </location>
</feature>
<feature type="compositionally biased region" description="Polar residues" evidence="1">
    <location>
        <begin position="258"/>
        <end position="273"/>
    </location>
</feature>
<feature type="compositionally biased region" description="Basic and acidic residues" evidence="1">
    <location>
        <begin position="698"/>
        <end position="707"/>
    </location>
</feature>
<feature type="compositionally biased region" description="Basic and acidic residues" evidence="1">
    <location>
        <begin position="1359"/>
        <end position="1368"/>
    </location>
</feature>
<feature type="compositionally biased region" description="Basic and acidic residues" evidence="1">
    <location>
        <begin position="275"/>
        <end position="317"/>
    </location>
</feature>
<feature type="compositionally biased region" description="Polar residues" evidence="1">
    <location>
        <begin position="1920"/>
        <end position="1938"/>
    </location>
</feature>
<feature type="region of interest" description="Disordered" evidence="1">
    <location>
        <begin position="1185"/>
        <end position="1412"/>
    </location>
</feature>
<comment type="caution">
    <text evidence="2">The sequence shown here is derived from an EMBL/GenBank/DDBJ whole genome shotgun (WGS) entry which is preliminary data.</text>
</comment>
<dbReference type="Gramene" id="GBG64945">
    <property type="protein sequence ID" value="GBG64945"/>
    <property type="gene ID" value="CBR_g48693"/>
</dbReference>
<evidence type="ECO:0000313" key="2">
    <source>
        <dbReference type="EMBL" id="GBG64945.1"/>
    </source>
</evidence>
<organism evidence="2 3">
    <name type="scientific">Chara braunii</name>
    <name type="common">Braun's stonewort</name>
    <dbReference type="NCBI Taxonomy" id="69332"/>
    <lineage>
        <taxon>Eukaryota</taxon>
        <taxon>Viridiplantae</taxon>
        <taxon>Streptophyta</taxon>
        <taxon>Charophyceae</taxon>
        <taxon>Charales</taxon>
        <taxon>Characeae</taxon>
        <taxon>Chara</taxon>
    </lineage>
</organism>
<dbReference type="Proteomes" id="UP000265515">
    <property type="component" value="Unassembled WGS sequence"/>
</dbReference>
<feature type="compositionally biased region" description="Basic and acidic residues" evidence="1">
    <location>
        <begin position="736"/>
        <end position="754"/>
    </location>
</feature>
<proteinExistence type="predicted"/>
<feature type="region of interest" description="Disordered" evidence="1">
    <location>
        <begin position="1829"/>
        <end position="1848"/>
    </location>
</feature>
<feature type="compositionally biased region" description="Basic and acidic residues" evidence="1">
    <location>
        <begin position="534"/>
        <end position="551"/>
    </location>
</feature>
<feature type="region of interest" description="Disordered" evidence="1">
    <location>
        <begin position="1132"/>
        <end position="1152"/>
    </location>
</feature>
<evidence type="ECO:0000256" key="1">
    <source>
        <dbReference type="SAM" id="MobiDB-lite"/>
    </source>
</evidence>
<feature type="compositionally biased region" description="Basic and acidic residues" evidence="1">
    <location>
        <begin position="169"/>
        <end position="215"/>
    </location>
</feature>
<feature type="region of interest" description="Disordered" evidence="1">
    <location>
        <begin position="1427"/>
        <end position="1546"/>
    </location>
</feature>
<feature type="region of interest" description="Disordered" evidence="1">
    <location>
        <begin position="1919"/>
        <end position="1947"/>
    </location>
</feature>
<feature type="compositionally biased region" description="Basic and acidic residues" evidence="1">
    <location>
        <begin position="1017"/>
        <end position="1035"/>
    </location>
</feature>
<feature type="compositionally biased region" description="Basic and acidic residues" evidence="1">
    <location>
        <begin position="1376"/>
        <end position="1411"/>
    </location>
</feature>